<evidence type="ECO:0000256" key="1">
    <source>
        <dbReference type="SAM" id="Phobius"/>
    </source>
</evidence>
<keyword evidence="1" id="KW-0472">Membrane</keyword>
<keyword evidence="1" id="KW-0812">Transmembrane</keyword>
<comment type="caution">
    <text evidence="2">The sequence shown here is derived from an EMBL/GenBank/DDBJ whole genome shotgun (WGS) entry which is preliminary data.</text>
</comment>
<evidence type="ECO:0000313" key="3">
    <source>
        <dbReference type="Proteomes" id="UP000553776"/>
    </source>
</evidence>
<feature type="transmembrane region" description="Helical" evidence="1">
    <location>
        <begin position="24"/>
        <end position="43"/>
    </location>
</feature>
<keyword evidence="3" id="KW-1185">Reference proteome</keyword>
<dbReference type="AlphaFoldDB" id="A0A841TU58"/>
<accession>A0A841TU58</accession>
<proteinExistence type="predicted"/>
<reference evidence="2 3" key="1">
    <citation type="submission" date="2020-08" db="EMBL/GenBank/DDBJ databases">
        <title>Cohnella phylogeny.</title>
        <authorList>
            <person name="Dunlap C."/>
        </authorList>
    </citation>
    <scope>NUCLEOTIDE SEQUENCE [LARGE SCALE GENOMIC DNA]</scope>
    <source>
        <strain evidence="2 3">DSM 25239</strain>
    </source>
</reference>
<evidence type="ECO:0000313" key="2">
    <source>
        <dbReference type="EMBL" id="MBB6690452.1"/>
    </source>
</evidence>
<dbReference type="Proteomes" id="UP000553776">
    <property type="component" value="Unassembled WGS sequence"/>
</dbReference>
<sequence length="75" mass="8055">MLLSISESVAKTAAVGGQLFADKLSVFGFFAFCLLFVGFCLIAPAHLYEKYYKNVDDAPDAAAEPDHPRTTDPAA</sequence>
<name>A0A841TU58_9BACL</name>
<dbReference type="RefSeq" id="WP_185134482.1">
    <property type="nucleotide sequence ID" value="NZ_JACJVR010000011.1"/>
</dbReference>
<keyword evidence="1" id="KW-1133">Transmembrane helix</keyword>
<organism evidence="2 3">
    <name type="scientific">Cohnella xylanilytica</name>
    <dbReference type="NCBI Taxonomy" id="557555"/>
    <lineage>
        <taxon>Bacteria</taxon>
        <taxon>Bacillati</taxon>
        <taxon>Bacillota</taxon>
        <taxon>Bacilli</taxon>
        <taxon>Bacillales</taxon>
        <taxon>Paenibacillaceae</taxon>
        <taxon>Cohnella</taxon>
    </lineage>
</organism>
<gene>
    <name evidence="2" type="ORF">H7B90_03460</name>
</gene>
<dbReference type="EMBL" id="JACJVR010000011">
    <property type="protein sequence ID" value="MBB6690452.1"/>
    <property type="molecule type" value="Genomic_DNA"/>
</dbReference>
<protein>
    <submittedName>
        <fullName evidence="2">Uncharacterized protein</fullName>
    </submittedName>
</protein>